<proteinExistence type="predicted"/>
<feature type="compositionally biased region" description="Low complexity" evidence="1">
    <location>
        <begin position="254"/>
        <end position="278"/>
    </location>
</feature>
<gene>
    <name evidence="2" type="ORF">VP01_1028g1</name>
</gene>
<organism evidence="2 3">
    <name type="scientific">Puccinia sorghi</name>
    <dbReference type="NCBI Taxonomy" id="27349"/>
    <lineage>
        <taxon>Eukaryota</taxon>
        <taxon>Fungi</taxon>
        <taxon>Dikarya</taxon>
        <taxon>Basidiomycota</taxon>
        <taxon>Pucciniomycotina</taxon>
        <taxon>Pucciniomycetes</taxon>
        <taxon>Pucciniales</taxon>
        <taxon>Pucciniaceae</taxon>
        <taxon>Puccinia</taxon>
    </lineage>
</organism>
<feature type="region of interest" description="Disordered" evidence="1">
    <location>
        <begin position="254"/>
        <end position="300"/>
    </location>
</feature>
<dbReference type="Proteomes" id="UP000037035">
    <property type="component" value="Unassembled WGS sequence"/>
</dbReference>
<feature type="compositionally biased region" description="Acidic residues" evidence="1">
    <location>
        <begin position="48"/>
        <end position="66"/>
    </location>
</feature>
<dbReference type="VEuPathDB" id="FungiDB:VP01_1028g1"/>
<evidence type="ECO:0000313" key="3">
    <source>
        <dbReference type="Proteomes" id="UP000037035"/>
    </source>
</evidence>
<feature type="compositionally biased region" description="Polar residues" evidence="1">
    <location>
        <begin position="1"/>
        <end position="18"/>
    </location>
</feature>
<dbReference type="AlphaFoldDB" id="A0A0L6VV20"/>
<sequence length="300" mass="33413">MLVPETSNPRMMSSQSETKMLGTVDETEPRRTPSNEPGTTATGLVVTVEDEGWNVDSREEEEEQDDSAVKTTKSAEHQQVEEQVAKDQQVEEESEFIDKPSQLDNLLQEFNNSTQQWKEPSAFYKLTNRSTPALSSSKTCIQVPPPPLPTADDLGLEKLRLRAWNWWGRTPASRNSAGFKAEPDGIIGQAYQPHPSQLPDHYHHHTAYHYQHHPSAHSPHPQQHSTQSNYLLRRHQHPSISSLNSAYSAANYLPSSTNGPSPSSLSSSSPNPLTLSNPAQHVGRPYYPEHHPGPGLGKRV</sequence>
<protein>
    <submittedName>
        <fullName evidence="2">Uncharacterized protein</fullName>
    </submittedName>
</protein>
<accession>A0A0L6VV20</accession>
<keyword evidence="3" id="KW-1185">Reference proteome</keyword>
<evidence type="ECO:0000313" key="2">
    <source>
        <dbReference type="EMBL" id="KNZ64447.1"/>
    </source>
</evidence>
<feature type="compositionally biased region" description="Basic and acidic residues" evidence="1">
    <location>
        <begin position="73"/>
        <end position="89"/>
    </location>
</feature>
<name>A0A0L6VV20_9BASI</name>
<reference evidence="2 3" key="1">
    <citation type="submission" date="2015-08" db="EMBL/GenBank/DDBJ databases">
        <title>Next Generation Sequencing and Analysis of the Genome of Puccinia sorghi L Schw, the Causal Agent of Maize Common Rust.</title>
        <authorList>
            <person name="Rochi L."/>
            <person name="Burguener G."/>
            <person name="Darino M."/>
            <person name="Turjanski A."/>
            <person name="Kreff E."/>
            <person name="Dieguez M.J."/>
            <person name="Sacco F."/>
        </authorList>
    </citation>
    <scope>NUCLEOTIDE SEQUENCE [LARGE SCALE GENOMIC DNA]</scope>
    <source>
        <strain evidence="2 3">RO10H11247</strain>
    </source>
</reference>
<dbReference type="STRING" id="27349.A0A0L6VV20"/>
<feature type="region of interest" description="Disordered" evidence="1">
    <location>
        <begin position="1"/>
        <end position="102"/>
    </location>
</feature>
<dbReference type="EMBL" id="LAVV01000321">
    <property type="protein sequence ID" value="KNZ64447.1"/>
    <property type="molecule type" value="Genomic_DNA"/>
</dbReference>
<comment type="caution">
    <text evidence="2">The sequence shown here is derived from an EMBL/GenBank/DDBJ whole genome shotgun (WGS) entry which is preliminary data.</text>
</comment>
<evidence type="ECO:0000256" key="1">
    <source>
        <dbReference type="SAM" id="MobiDB-lite"/>
    </source>
</evidence>